<sequence>RSVIKQKSLSSSSVDNNVSVALTIAATVENNIPSNDSDDIEQDLSDDQGQHDKTKSTRNKKRSSTKDDGLKCVKRLHPMKLEIDDKHEPTEDEVLQQFLSFLKVSESSSKKMQRQLEQIIISQQKCETLLRVLFSNQKKYKESLPNDGYEMCLS</sequence>
<evidence type="ECO:0000313" key="3">
    <source>
        <dbReference type="EMBL" id="CAF4487339.1"/>
    </source>
</evidence>
<comment type="caution">
    <text evidence="3">The sequence shown here is derived from an EMBL/GenBank/DDBJ whole genome shotgun (WGS) entry which is preliminary data.</text>
</comment>
<proteinExistence type="predicted"/>
<organism evidence="3 4">
    <name type="scientific">Didymodactylos carnosus</name>
    <dbReference type="NCBI Taxonomy" id="1234261"/>
    <lineage>
        <taxon>Eukaryota</taxon>
        <taxon>Metazoa</taxon>
        <taxon>Spiralia</taxon>
        <taxon>Gnathifera</taxon>
        <taxon>Rotifera</taxon>
        <taxon>Eurotatoria</taxon>
        <taxon>Bdelloidea</taxon>
        <taxon>Philodinida</taxon>
        <taxon>Philodinidae</taxon>
        <taxon>Didymodactylos</taxon>
    </lineage>
</organism>
<feature type="region of interest" description="Disordered" evidence="1">
    <location>
        <begin position="28"/>
        <end position="70"/>
    </location>
</feature>
<feature type="non-terminal residue" evidence="3">
    <location>
        <position position="1"/>
    </location>
</feature>
<evidence type="ECO:0000313" key="2">
    <source>
        <dbReference type="EMBL" id="CAF1645899.1"/>
    </source>
</evidence>
<protein>
    <submittedName>
        <fullName evidence="3">Uncharacterized protein</fullName>
    </submittedName>
</protein>
<dbReference type="Proteomes" id="UP000677228">
    <property type="component" value="Unassembled WGS sequence"/>
</dbReference>
<dbReference type="AlphaFoldDB" id="A0A8S2XAC6"/>
<dbReference type="EMBL" id="CAJNOK010064129">
    <property type="protein sequence ID" value="CAF1645899.1"/>
    <property type="molecule type" value="Genomic_DNA"/>
</dbReference>
<reference evidence="3" key="1">
    <citation type="submission" date="2021-02" db="EMBL/GenBank/DDBJ databases">
        <authorList>
            <person name="Nowell W R."/>
        </authorList>
    </citation>
    <scope>NUCLEOTIDE SEQUENCE</scope>
</reference>
<accession>A0A8S2XAC6</accession>
<dbReference type="Proteomes" id="UP000682733">
    <property type="component" value="Unassembled WGS sequence"/>
</dbReference>
<evidence type="ECO:0000256" key="1">
    <source>
        <dbReference type="SAM" id="MobiDB-lite"/>
    </source>
</evidence>
<gene>
    <name evidence="2" type="ORF">OVA965_LOCUS44551</name>
    <name evidence="3" type="ORF">TMI583_LOCUS47417</name>
</gene>
<feature type="compositionally biased region" description="Acidic residues" evidence="1">
    <location>
        <begin position="36"/>
        <end position="46"/>
    </location>
</feature>
<name>A0A8S2XAC6_9BILA</name>
<dbReference type="EMBL" id="CAJOBA010091711">
    <property type="protein sequence ID" value="CAF4487339.1"/>
    <property type="molecule type" value="Genomic_DNA"/>
</dbReference>
<evidence type="ECO:0000313" key="4">
    <source>
        <dbReference type="Proteomes" id="UP000682733"/>
    </source>
</evidence>